<sequence>MRATLKHVSTSPHSSAQVSLECSVGSLCCFVSPASPSSPLPPLPPPPPPSLPPLPVGRCLTESWRMTSQEAGLPRCMPQARMLWWGLP</sequence>
<reference evidence="2 3" key="1">
    <citation type="submission" date="2024-04" db="EMBL/GenBank/DDBJ databases">
        <authorList>
            <person name="Waldvogel A.-M."/>
            <person name="Schoenle A."/>
        </authorList>
    </citation>
    <scope>NUCLEOTIDE SEQUENCE [LARGE SCALE GENOMIC DNA]</scope>
</reference>
<evidence type="ECO:0000313" key="3">
    <source>
        <dbReference type="Proteomes" id="UP001497482"/>
    </source>
</evidence>
<accession>A0AAV2JIX4</accession>
<feature type="region of interest" description="Disordered" evidence="1">
    <location>
        <begin position="34"/>
        <end position="54"/>
    </location>
</feature>
<keyword evidence="3" id="KW-1185">Reference proteome</keyword>
<dbReference type="Proteomes" id="UP001497482">
    <property type="component" value="Chromosome 13"/>
</dbReference>
<evidence type="ECO:0000256" key="1">
    <source>
        <dbReference type="SAM" id="MobiDB-lite"/>
    </source>
</evidence>
<protein>
    <submittedName>
        <fullName evidence="2">Uncharacterized protein</fullName>
    </submittedName>
</protein>
<gene>
    <name evidence="2" type="ORF">KC01_LOCUS8132</name>
</gene>
<name>A0AAV2JIX4_KNICA</name>
<evidence type="ECO:0000313" key="2">
    <source>
        <dbReference type="EMBL" id="CAL1576723.1"/>
    </source>
</evidence>
<organism evidence="2 3">
    <name type="scientific">Knipowitschia caucasica</name>
    <name type="common">Caucasian dwarf goby</name>
    <name type="synonym">Pomatoschistus caucasicus</name>
    <dbReference type="NCBI Taxonomy" id="637954"/>
    <lineage>
        <taxon>Eukaryota</taxon>
        <taxon>Metazoa</taxon>
        <taxon>Chordata</taxon>
        <taxon>Craniata</taxon>
        <taxon>Vertebrata</taxon>
        <taxon>Euteleostomi</taxon>
        <taxon>Actinopterygii</taxon>
        <taxon>Neopterygii</taxon>
        <taxon>Teleostei</taxon>
        <taxon>Neoteleostei</taxon>
        <taxon>Acanthomorphata</taxon>
        <taxon>Gobiaria</taxon>
        <taxon>Gobiiformes</taxon>
        <taxon>Gobioidei</taxon>
        <taxon>Gobiidae</taxon>
        <taxon>Gobiinae</taxon>
        <taxon>Knipowitschia</taxon>
    </lineage>
</organism>
<feature type="compositionally biased region" description="Pro residues" evidence="1">
    <location>
        <begin position="36"/>
        <end position="54"/>
    </location>
</feature>
<dbReference type="AlphaFoldDB" id="A0AAV2JIX4"/>
<dbReference type="EMBL" id="OZ035835">
    <property type="protein sequence ID" value="CAL1576723.1"/>
    <property type="molecule type" value="Genomic_DNA"/>
</dbReference>
<proteinExistence type="predicted"/>